<dbReference type="InterPro" id="IPR045851">
    <property type="entry name" value="AMP-bd_C_sf"/>
</dbReference>
<feature type="domain" description="AMP-binding enzyme C-terminal" evidence="3">
    <location>
        <begin position="518"/>
        <end position="593"/>
    </location>
</feature>
<protein>
    <submittedName>
        <fullName evidence="4">Putative acyl-CoA synthetase family member 3, mitochondrial</fullName>
    </submittedName>
</protein>
<dbReference type="InterPro" id="IPR000873">
    <property type="entry name" value="AMP-dep_synth/lig_dom"/>
</dbReference>
<dbReference type="PROSITE" id="PS00455">
    <property type="entry name" value="AMP_BINDING"/>
    <property type="match status" value="1"/>
</dbReference>
<name>A0A2G8K1R6_STIJA</name>
<dbReference type="PANTHER" id="PTHR43201">
    <property type="entry name" value="ACYL-COA SYNTHETASE"/>
    <property type="match status" value="1"/>
</dbReference>
<gene>
    <name evidence="4" type="ORF">BSL78_21229</name>
</gene>
<dbReference type="Gene3D" id="3.40.50.12780">
    <property type="entry name" value="N-terminal domain of ligase-like"/>
    <property type="match status" value="1"/>
</dbReference>
<comment type="similarity">
    <text evidence="1">Belongs to the ATP-dependent AMP-binding enzyme family.</text>
</comment>
<evidence type="ECO:0000256" key="1">
    <source>
        <dbReference type="ARBA" id="ARBA00006432"/>
    </source>
</evidence>
<dbReference type="Proteomes" id="UP000230750">
    <property type="component" value="Unassembled WGS sequence"/>
</dbReference>
<dbReference type="InterPro" id="IPR025110">
    <property type="entry name" value="AMP-bd_C"/>
</dbReference>
<dbReference type="Pfam" id="PF13193">
    <property type="entry name" value="AMP-binding_C"/>
    <property type="match status" value="1"/>
</dbReference>
<evidence type="ECO:0000259" key="2">
    <source>
        <dbReference type="Pfam" id="PF00501"/>
    </source>
</evidence>
<feature type="domain" description="AMP-dependent synthetase/ligase" evidence="2">
    <location>
        <begin position="100"/>
        <end position="466"/>
    </location>
</feature>
<dbReference type="AlphaFoldDB" id="A0A2G8K1R6"/>
<dbReference type="GO" id="GO:0031956">
    <property type="term" value="F:medium-chain fatty acid-CoA ligase activity"/>
    <property type="evidence" value="ECO:0007669"/>
    <property type="project" value="TreeGrafter"/>
</dbReference>
<evidence type="ECO:0000313" key="5">
    <source>
        <dbReference type="Proteomes" id="UP000230750"/>
    </source>
</evidence>
<organism evidence="4 5">
    <name type="scientific">Stichopus japonicus</name>
    <name type="common">Sea cucumber</name>
    <dbReference type="NCBI Taxonomy" id="307972"/>
    <lineage>
        <taxon>Eukaryota</taxon>
        <taxon>Metazoa</taxon>
        <taxon>Echinodermata</taxon>
        <taxon>Eleutherozoa</taxon>
        <taxon>Echinozoa</taxon>
        <taxon>Holothuroidea</taxon>
        <taxon>Aspidochirotacea</taxon>
        <taxon>Aspidochirotida</taxon>
        <taxon>Stichopodidae</taxon>
        <taxon>Apostichopus</taxon>
    </lineage>
</organism>
<reference evidence="4 5" key="1">
    <citation type="journal article" date="2017" name="PLoS Biol.">
        <title>The sea cucumber genome provides insights into morphological evolution and visceral regeneration.</title>
        <authorList>
            <person name="Zhang X."/>
            <person name="Sun L."/>
            <person name="Yuan J."/>
            <person name="Sun Y."/>
            <person name="Gao Y."/>
            <person name="Zhang L."/>
            <person name="Li S."/>
            <person name="Dai H."/>
            <person name="Hamel J.F."/>
            <person name="Liu C."/>
            <person name="Yu Y."/>
            <person name="Liu S."/>
            <person name="Lin W."/>
            <person name="Guo K."/>
            <person name="Jin S."/>
            <person name="Xu P."/>
            <person name="Storey K.B."/>
            <person name="Huan P."/>
            <person name="Zhang T."/>
            <person name="Zhou Y."/>
            <person name="Zhang J."/>
            <person name="Lin C."/>
            <person name="Li X."/>
            <person name="Xing L."/>
            <person name="Huo D."/>
            <person name="Sun M."/>
            <person name="Wang L."/>
            <person name="Mercier A."/>
            <person name="Li F."/>
            <person name="Yang H."/>
            <person name="Xiang J."/>
        </authorList>
    </citation>
    <scope>NUCLEOTIDE SEQUENCE [LARGE SCALE GENOMIC DNA]</scope>
    <source>
        <strain evidence="4">Shaxun</strain>
        <tissue evidence="4">Muscle</tissue>
    </source>
</reference>
<proteinExistence type="inferred from homology"/>
<dbReference type="EMBL" id="MRZV01000977">
    <property type="protein sequence ID" value="PIK41923.1"/>
    <property type="molecule type" value="Genomic_DNA"/>
</dbReference>
<dbReference type="OrthoDB" id="2962993at2759"/>
<dbReference type="CDD" id="cd05941">
    <property type="entry name" value="MCS"/>
    <property type="match status" value="1"/>
</dbReference>
<dbReference type="Pfam" id="PF00501">
    <property type="entry name" value="AMP-binding"/>
    <property type="match status" value="1"/>
</dbReference>
<dbReference type="STRING" id="307972.A0A2G8K1R6"/>
<dbReference type="InterPro" id="IPR042099">
    <property type="entry name" value="ANL_N_sf"/>
</dbReference>
<dbReference type="SUPFAM" id="SSF56801">
    <property type="entry name" value="Acetyl-CoA synthetase-like"/>
    <property type="match status" value="1"/>
</dbReference>
<evidence type="ECO:0000259" key="3">
    <source>
        <dbReference type="Pfam" id="PF13193"/>
    </source>
</evidence>
<dbReference type="PANTHER" id="PTHR43201:SF8">
    <property type="entry name" value="ACYL-COA SYNTHETASE FAMILY MEMBER 3"/>
    <property type="match status" value="1"/>
</dbReference>
<comment type="caution">
    <text evidence="4">The sequence shown here is derived from an EMBL/GenBank/DDBJ whole genome shotgun (WGS) entry which is preliminary data.</text>
</comment>
<keyword evidence="5" id="KW-1185">Reference proteome</keyword>
<evidence type="ECO:0000313" key="4">
    <source>
        <dbReference type="EMBL" id="PIK41923.1"/>
    </source>
</evidence>
<dbReference type="Gene3D" id="3.30.300.30">
    <property type="match status" value="1"/>
</dbReference>
<dbReference type="InterPro" id="IPR020845">
    <property type="entry name" value="AMP-binding_CS"/>
</dbReference>
<sequence>MGIYYNHSAVINSSKMLQLRQFCQRSLSRCKMSSSKSRPVFLEALKQDSHHEKLALVDNLGRHSYSDLLQKSIALSQHIIRHAEKKTISSNKYNSGILLNEERIAFLCNNNASYTVSQWATWMSGCMAVPLCKVHPSSELEYFLTDSDCSMVISTKEFADKISPIASKLNIKHMVLDEEFIASERPDKMAPSFISDTNLGNSYLVKPNDEGNQVSLNESLLEIEDGEAIDTMILTQKWTQVKWRNRNAMLVYTSGTTGQPKGVVSTFGNIQLGMELSGCYSTFSALHHVHGIINVLACPLWCGATCVMLPSFDPEQVWDHLLSNSHPRINVYMAVPTIYAKLIEYYNKKFTTPKVQAFLKATCRQKIRVSCLTSTSHGTMGRYNRHKLLERYGMTEFGMALSNPLEGTRIPGAVGQPLPTVEVRITSDEGDTLVRGNNTQSHITEGCEGTPGELEVKGPSVFKEYWRRPEATRETFTKDGWFKTGDTALYENGVYRIMGRTSVDIIKSGGYKISALDVERRILAHPSISQCAIVGLPDMTWGQRVAAVVVLTPGVRNFDVRKLREWAKDKMPPYIVPTEMKELQEIPKNAMGKVNKKTLVKDVFGLDK</sequence>
<accession>A0A2G8K1R6</accession>
<dbReference type="GO" id="GO:0006631">
    <property type="term" value="P:fatty acid metabolic process"/>
    <property type="evidence" value="ECO:0007669"/>
    <property type="project" value="TreeGrafter"/>
</dbReference>